<accession>A0ABD5Q253</accession>
<name>A0ABD5Q253_9EURY</name>
<dbReference type="EMBL" id="JBHSHT010000001">
    <property type="protein sequence ID" value="MFC4824822.1"/>
    <property type="molecule type" value="Genomic_DNA"/>
</dbReference>
<proteinExistence type="predicted"/>
<dbReference type="InterPro" id="IPR055951">
    <property type="entry name" value="DUF7529"/>
</dbReference>
<organism evidence="2 3">
    <name type="scientific">Halorussus aquaticus</name>
    <dbReference type="NCBI Taxonomy" id="2953748"/>
    <lineage>
        <taxon>Archaea</taxon>
        <taxon>Methanobacteriati</taxon>
        <taxon>Methanobacteriota</taxon>
        <taxon>Stenosarchaea group</taxon>
        <taxon>Halobacteria</taxon>
        <taxon>Halobacteriales</taxon>
        <taxon>Haladaptataceae</taxon>
        <taxon>Halorussus</taxon>
    </lineage>
</organism>
<feature type="compositionally biased region" description="Acidic residues" evidence="1">
    <location>
        <begin position="1"/>
        <end position="34"/>
    </location>
</feature>
<feature type="region of interest" description="Disordered" evidence="1">
    <location>
        <begin position="188"/>
        <end position="208"/>
    </location>
</feature>
<comment type="caution">
    <text evidence="2">The sequence shown here is derived from an EMBL/GenBank/DDBJ whole genome shotgun (WGS) entry which is preliminary data.</text>
</comment>
<dbReference type="GeneID" id="73044478"/>
<gene>
    <name evidence="2" type="ORF">ACFO9K_11185</name>
</gene>
<dbReference type="Proteomes" id="UP001595945">
    <property type="component" value="Unassembled WGS sequence"/>
</dbReference>
<feature type="region of interest" description="Disordered" evidence="1">
    <location>
        <begin position="1"/>
        <end position="44"/>
    </location>
</feature>
<keyword evidence="3" id="KW-1185">Reference proteome</keyword>
<evidence type="ECO:0000313" key="2">
    <source>
        <dbReference type="EMBL" id="MFC4824822.1"/>
    </source>
</evidence>
<dbReference type="RefSeq" id="WP_254269461.1">
    <property type="nucleotide sequence ID" value="NZ_CP100400.1"/>
</dbReference>
<sequence>MSDDAEDHDELADDGSVSEDLTDEELEALAEEDPAAAFEQTGDVPGTHLRAAEFWDDILADMEATAGEYENDGWDTLQLHPGDVTALVPDEDDERFGIDVLVPDDEFGELETLLEAEVTFDAYEVFRATGDGLVLFVVAMEDSDAETAVLYPAYYDAQNAQGMLAAAQTAGEMRTYVRTLTNEQIEFTHDEPGNFGPPTGEEGDAVEQ</sequence>
<dbReference type="Pfam" id="PF24373">
    <property type="entry name" value="DUF7529"/>
    <property type="match status" value="1"/>
</dbReference>
<dbReference type="AlphaFoldDB" id="A0ABD5Q253"/>
<protein>
    <submittedName>
        <fullName evidence="2">Uncharacterized protein</fullName>
    </submittedName>
</protein>
<evidence type="ECO:0000313" key="3">
    <source>
        <dbReference type="Proteomes" id="UP001595945"/>
    </source>
</evidence>
<evidence type="ECO:0000256" key="1">
    <source>
        <dbReference type="SAM" id="MobiDB-lite"/>
    </source>
</evidence>
<reference evidence="2 3" key="1">
    <citation type="journal article" date="2019" name="Int. J. Syst. Evol. Microbiol.">
        <title>The Global Catalogue of Microorganisms (GCM) 10K type strain sequencing project: providing services to taxonomists for standard genome sequencing and annotation.</title>
        <authorList>
            <consortium name="The Broad Institute Genomics Platform"/>
            <consortium name="The Broad Institute Genome Sequencing Center for Infectious Disease"/>
            <person name="Wu L."/>
            <person name="Ma J."/>
        </authorList>
    </citation>
    <scope>NUCLEOTIDE SEQUENCE [LARGE SCALE GENOMIC DNA]</scope>
    <source>
        <strain evidence="2 3">XZYJ18</strain>
    </source>
</reference>